<dbReference type="OrthoDB" id="3664672at2"/>
<dbReference type="RefSeq" id="WP_089921593.1">
    <property type="nucleotide sequence ID" value="NZ_FOFV01000013.1"/>
</dbReference>
<feature type="region of interest" description="Disordered" evidence="1">
    <location>
        <begin position="181"/>
        <end position="414"/>
    </location>
</feature>
<feature type="compositionally biased region" description="Pro residues" evidence="1">
    <location>
        <begin position="266"/>
        <end position="278"/>
    </location>
</feature>
<feature type="compositionally biased region" description="Polar residues" evidence="1">
    <location>
        <begin position="187"/>
        <end position="197"/>
    </location>
</feature>
<dbReference type="Proteomes" id="UP000199503">
    <property type="component" value="Unassembled WGS sequence"/>
</dbReference>
<name>A0A1H9T371_9PSEU</name>
<dbReference type="InterPro" id="IPR038332">
    <property type="entry name" value="PPE_sf"/>
</dbReference>
<evidence type="ECO:0000313" key="2">
    <source>
        <dbReference type="EMBL" id="SER91199.1"/>
    </source>
</evidence>
<feature type="compositionally biased region" description="Gly residues" evidence="1">
    <location>
        <begin position="279"/>
        <end position="331"/>
    </location>
</feature>
<proteinExistence type="predicted"/>
<sequence>MAPVKPTVPHPNANYPGQQHEEMKKLVTEKYSPDAANQVIDAWGALGGRFKELATDFSILVNGSQSAWTGKAAEGVRAALSKVGTFAETTGDGFVRTSNAIAQQRDAAVQANRSMPEPVKFSPLDSLKKFAVPAVIFPPAMVGAPFDMMAQHSAQQEAKAEAVQVMQTRDNTMMAAAMSMPTMESTPQVTQDQGVTQTSSSTSSSSLNNVNPNQRFSNNTGMPSMPSSSNNGTTNAAWVAPQTKDPSLQQPGGNGQNNPGGQNRPPFTPPGVLPPGMRPPGGGGQGRPPGGGPGMRPGGGPGGAGGGAGGGRGMGPGGMGGMGGSGRGMGSFGPATPGGSAGVAGGAGAGGLGGAAGAGAGGRGGAGAGGMGGGAGAGAGQGGQEDKEHKSNYLVPTDEFFDDDRMVAPPVIGG</sequence>
<evidence type="ECO:0000256" key="1">
    <source>
        <dbReference type="SAM" id="MobiDB-lite"/>
    </source>
</evidence>
<feature type="compositionally biased region" description="Gly residues" evidence="1">
    <location>
        <begin position="339"/>
        <end position="383"/>
    </location>
</feature>
<feature type="compositionally biased region" description="Polar residues" evidence="1">
    <location>
        <begin position="207"/>
        <end position="236"/>
    </location>
</feature>
<reference evidence="3" key="1">
    <citation type="submission" date="2016-10" db="EMBL/GenBank/DDBJ databases">
        <authorList>
            <person name="Varghese N."/>
            <person name="Submissions S."/>
        </authorList>
    </citation>
    <scope>NUCLEOTIDE SEQUENCE [LARGE SCALE GENOMIC DNA]</scope>
    <source>
        <strain evidence="3">DSM 44437</strain>
    </source>
</reference>
<gene>
    <name evidence="2" type="ORF">SAMN04488000_11388</name>
</gene>
<evidence type="ECO:0008006" key="4">
    <source>
        <dbReference type="Google" id="ProtNLM"/>
    </source>
</evidence>
<protein>
    <recommendedName>
        <fullName evidence="4">PPE family protein</fullName>
    </recommendedName>
</protein>
<evidence type="ECO:0000313" key="3">
    <source>
        <dbReference type="Proteomes" id="UP000199503"/>
    </source>
</evidence>
<dbReference type="STRING" id="65499.SAMN04488000_11388"/>
<organism evidence="2 3">
    <name type="scientific">Lentzea albida</name>
    <dbReference type="NCBI Taxonomy" id="65499"/>
    <lineage>
        <taxon>Bacteria</taxon>
        <taxon>Bacillati</taxon>
        <taxon>Actinomycetota</taxon>
        <taxon>Actinomycetes</taxon>
        <taxon>Pseudonocardiales</taxon>
        <taxon>Pseudonocardiaceae</taxon>
        <taxon>Lentzea</taxon>
    </lineage>
</organism>
<keyword evidence="3" id="KW-1185">Reference proteome</keyword>
<dbReference type="EMBL" id="FOFV01000013">
    <property type="protein sequence ID" value="SER91199.1"/>
    <property type="molecule type" value="Genomic_DNA"/>
</dbReference>
<accession>A0A1H9T371</accession>
<feature type="compositionally biased region" description="Low complexity" evidence="1">
    <location>
        <begin position="256"/>
        <end position="265"/>
    </location>
</feature>
<dbReference type="AlphaFoldDB" id="A0A1H9T371"/>
<dbReference type="Gene3D" id="1.20.1260.20">
    <property type="entry name" value="PPE superfamily"/>
    <property type="match status" value="1"/>
</dbReference>